<dbReference type="STRING" id="390640.SAMN04488034_103136"/>
<dbReference type="Gene3D" id="3.30.750.170">
    <property type="match status" value="1"/>
</dbReference>
<dbReference type="InterPro" id="IPR041613">
    <property type="entry name" value="Pept_S41_N"/>
</dbReference>
<dbReference type="PROSITE" id="PS51257">
    <property type="entry name" value="PROKAR_LIPOPROTEIN"/>
    <property type="match status" value="1"/>
</dbReference>
<proteinExistence type="predicted"/>
<dbReference type="SUPFAM" id="SSF52096">
    <property type="entry name" value="ClpP/crotonase"/>
    <property type="match status" value="1"/>
</dbReference>
<dbReference type="GO" id="GO:0030288">
    <property type="term" value="C:outer membrane-bounded periplasmic space"/>
    <property type="evidence" value="ECO:0007669"/>
    <property type="project" value="TreeGrafter"/>
</dbReference>
<evidence type="ECO:0000259" key="1">
    <source>
        <dbReference type="SMART" id="SM00245"/>
    </source>
</evidence>
<dbReference type="SMART" id="SM00245">
    <property type="entry name" value="TSPc"/>
    <property type="match status" value="1"/>
</dbReference>
<keyword evidence="3" id="KW-1185">Reference proteome</keyword>
<dbReference type="PANTHER" id="PTHR32060">
    <property type="entry name" value="TAIL-SPECIFIC PROTEASE"/>
    <property type="match status" value="1"/>
</dbReference>
<dbReference type="GO" id="GO:0006508">
    <property type="term" value="P:proteolysis"/>
    <property type="evidence" value="ECO:0007669"/>
    <property type="project" value="UniProtKB-KW"/>
</dbReference>
<dbReference type="RefSeq" id="WP_093113086.1">
    <property type="nucleotide sequence ID" value="NZ_FNGG01000003.1"/>
</dbReference>
<name>A0A1H5MX68_9FLAO</name>
<dbReference type="InterPro" id="IPR036034">
    <property type="entry name" value="PDZ_sf"/>
</dbReference>
<dbReference type="CDD" id="cd07561">
    <property type="entry name" value="Peptidase_S41_CPP_like"/>
    <property type="match status" value="1"/>
</dbReference>
<feature type="domain" description="Tail specific protease" evidence="1">
    <location>
        <begin position="194"/>
        <end position="424"/>
    </location>
</feature>
<accession>A0A1H5MX68</accession>
<dbReference type="Gene3D" id="3.90.226.10">
    <property type="entry name" value="2-enoyl-CoA Hydratase, Chain A, domain 1"/>
    <property type="match status" value="1"/>
</dbReference>
<evidence type="ECO:0000313" key="3">
    <source>
        <dbReference type="Proteomes" id="UP000199448"/>
    </source>
</evidence>
<keyword evidence="2" id="KW-0378">Hydrolase</keyword>
<dbReference type="Gene3D" id="2.30.42.10">
    <property type="match status" value="1"/>
</dbReference>
<dbReference type="EMBL" id="FNUG01000003">
    <property type="protein sequence ID" value="SEE93317.1"/>
    <property type="molecule type" value="Genomic_DNA"/>
</dbReference>
<dbReference type="Proteomes" id="UP000199448">
    <property type="component" value="Unassembled WGS sequence"/>
</dbReference>
<dbReference type="GO" id="GO:0007165">
    <property type="term" value="P:signal transduction"/>
    <property type="evidence" value="ECO:0007669"/>
    <property type="project" value="TreeGrafter"/>
</dbReference>
<dbReference type="GO" id="GO:0008236">
    <property type="term" value="F:serine-type peptidase activity"/>
    <property type="evidence" value="ECO:0007669"/>
    <property type="project" value="InterPro"/>
</dbReference>
<dbReference type="InterPro" id="IPR029045">
    <property type="entry name" value="ClpP/crotonase-like_dom_sf"/>
</dbReference>
<dbReference type="PANTHER" id="PTHR32060:SF30">
    <property type="entry name" value="CARBOXY-TERMINAL PROCESSING PROTEASE CTPA"/>
    <property type="match status" value="1"/>
</dbReference>
<protein>
    <submittedName>
        <fullName evidence="2">C-terminal processing protease CtpA/Prc, contains a PDZ domain</fullName>
    </submittedName>
</protein>
<dbReference type="Pfam" id="PF18294">
    <property type="entry name" value="Pept_S41_N"/>
    <property type="match status" value="1"/>
</dbReference>
<gene>
    <name evidence="2" type="ORF">SAMN04488034_103136</name>
</gene>
<dbReference type="AlphaFoldDB" id="A0A1H5MX68"/>
<dbReference type="OrthoDB" id="7168509at2"/>
<organism evidence="2 3">
    <name type="scientific">Salinimicrobium catena</name>
    <dbReference type="NCBI Taxonomy" id="390640"/>
    <lineage>
        <taxon>Bacteria</taxon>
        <taxon>Pseudomonadati</taxon>
        <taxon>Bacteroidota</taxon>
        <taxon>Flavobacteriia</taxon>
        <taxon>Flavobacteriales</taxon>
        <taxon>Flavobacteriaceae</taxon>
        <taxon>Salinimicrobium</taxon>
    </lineage>
</organism>
<dbReference type="Pfam" id="PF03572">
    <property type="entry name" value="Peptidase_S41"/>
    <property type="match status" value="1"/>
</dbReference>
<evidence type="ECO:0000313" key="2">
    <source>
        <dbReference type="EMBL" id="SEE93317.1"/>
    </source>
</evidence>
<keyword evidence="2" id="KW-0645">Protease</keyword>
<reference evidence="2 3" key="1">
    <citation type="submission" date="2016-10" db="EMBL/GenBank/DDBJ databases">
        <authorList>
            <person name="de Groot N.N."/>
        </authorList>
    </citation>
    <scope>NUCLEOTIDE SEQUENCE [LARGE SCALE GENOMIC DNA]</scope>
    <source>
        <strain evidence="2 3">DSM 23553</strain>
    </source>
</reference>
<dbReference type="InterPro" id="IPR005151">
    <property type="entry name" value="Tail-specific_protease"/>
</dbReference>
<sequence>MNLKKLTPMLLATAFLFASCEKDDEALKDNLTNTGEKDKNTEEFGDLEVEQFVYKGMNDIYLYKADVPVLADDYFASTNEKNSYLAGFDSPEALFDDLLSSQDRFSFITDDYVALEESFKGINSSIAGMEFGLGRITNTNNVFGFLQYVLPNTSAAEAGLTRGTVFTEVNGTKLTLDNYADLMQGSFTINVGYVENGSIVLTDQTVTLDPAGYTENPVFINKVLEVEGRKVGYLMYNSFIADFDDELNAAFGEFKAAGVNDLVLDLRYNGGGSVESAVDLASMITGQFEGKVFMQEQWNEKYQTYFEEEDPERLLNRFNPVIRTQEAINSLQLSKVYIITTLGTASASELVINGLDPYIDVIQVGTTTTGKFQASATLYDSPDFGKEGANENHTYAIQPLIFKSANSVGKSDYVNGLSPDIEIAEDLNDLGTLGDPSEPLLQAALNHMMGKAQQSKSQAQKRAAENFEQIGQGDMHQPTFQRMYIDELPPVLDRE</sequence>
<dbReference type="GO" id="GO:0004175">
    <property type="term" value="F:endopeptidase activity"/>
    <property type="evidence" value="ECO:0007669"/>
    <property type="project" value="TreeGrafter"/>
</dbReference>